<dbReference type="RefSeq" id="WP_015408474.1">
    <property type="nucleotide sequence ID" value="NC_020388.1"/>
</dbReference>
<evidence type="ECO:0000259" key="1">
    <source>
        <dbReference type="Pfam" id="PF00483"/>
    </source>
</evidence>
<dbReference type="KEGG" id="nmo:Nmlp_1425"/>
<dbReference type="HOGENOM" id="CLU_029499_4_0_2"/>
<dbReference type="AlphaFoldDB" id="M1XNV8"/>
<keyword evidence="3" id="KW-1185">Reference proteome</keyword>
<dbReference type="Pfam" id="PF00483">
    <property type="entry name" value="NTP_transferase"/>
    <property type="match status" value="1"/>
</dbReference>
<dbReference type="eggNOG" id="arCOG00666">
    <property type="taxonomic scope" value="Archaea"/>
</dbReference>
<dbReference type="OrthoDB" id="15372at2157"/>
<proteinExistence type="predicted"/>
<dbReference type="EC" id="2.7.7.-" evidence="2"/>
<keyword evidence="2" id="KW-0548">Nucleotidyltransferase</keyword>
<dbReference type="GO" id="GO:0016779">
    <property type="term" value="F:nucleotidyltransferase activity"/>
    <property type="evidence" value="ECO:0007669"/>
    <property type="project" value="UniProtKB-KW"/>
</dbReference>
<dbReference type="InterPro" id="IPR005835">
    <property type="entry name" value="NTP_transferase_dom"/>
</dbReference>
<accession>M1XNV8</accession>
<name>M1XNV8_NATM8</name>
<evidence type="ECO:0000313" key="2">
    <source>
        <dbReference type="EMBL" id="CCQ35629.1"/>
    </source>
</evidence>
<sequence>MKAVVLAGGYATRLWPVTKHRPKMLLPVGNTTVIDRIFESLEADDRIESVYVSTNERFASAFETHLEDSDFEKPTLSVEETTDEDEKFGVVGALAQLVDREGIDDDLLVVAGDNLIGFDLPAFVDFFEAGGTASLAAYDVGDREKAKSYGLVELDGDRVVDFQEKPDEPKSTLVSIACYGFSRESLRFEEYLEDGNNPDEPGWFIQWLQRREAVRAFVFEEPWFDIGTPQSYLDAVAWELDGDSVIAESARVERSTIGENVHVMPDAEIVDSTLDGSLVFEGATIEGCEIHDTIIDRETHIEDVDLAGALIGAHTQLRNGDDG</sequence>
<organism evidence="2 3">
    <name type="scientific">Natronomonas moolapensis (strain DSM 18674 / CECT 7526 / JCM 14361 / 8.8.11)</name>
    <dbReference type="NCBI Taxonomy" id="268739"/>
    <lineage>
        <taxon>Archaea</taxon>
        <taxon>Methanobacteriati</taxon>
        <taxon>Methanobacteriota</taxon>
        <taxon>Stenosarchaea group</taxon>
        <taxon>Halobacteria</taxon>
        <taxon>Halobacteriales</taxon>
        <taxon>Natronomonadaceae</taxon>
        <taxon>Natronomonas</taxon>
    </lineage>
</organism>
<keyword evidence="2" id="KW-0808">Transferase</keyword>
<evidence type="ECO:0000313" key="3">
    <source>
        <dbReference type="Proteomes" id="UP000011867"/>
    </source>
</evidence>
<dbReference type="STRING" id="268739.Nmlp_1425"/>
<protein>
    <submittedName>
        <fullName evidence="2">Sugar nucleotidyltransferase</fullName>
        <ecNumber evidence="2">2.7.7.-</ecNumber>
    </submittedName>
</protein>
<dbReference type="CDD" id="cd04181">
    <property type="entry name" value="NTP_transferase"/>
    <property type="match status" value="1"/>
</dbReference>
<dbReference type="Gene3D" id="3.90.550.10">
    <property type="entry name" value="Spore Coat Polysaccharide Biosynthesis Protein SpsA, Chain A"/>
    <property type="match status" value="1"/>
</dbReference>
<dbReference type="EMBL" id="HF582854">
    <property type="protein sequence ID" value="CCQ35629.1"/>
    <property type="molecule type" value="Genomic_DNA"/>
</dbReference>
<dbReference type="PANTHER" id="PTHR42883:SF2">
    <property type="entry name" value="THYMIDYLYLTRANSFERASE"/>
    <property type="match status" value="1"/>
</dbReference>
<dbReference type="Proteomes" id="UP000011867">
    <property type="component" value="Chromosome"/>
</dbReference>
<dbReference type="GeneID" id="14652474"/>
<gene>
    <name evidence="2" type="primary">graD</name>
    <name evidence="2" type="ordered locus">Nmlp_1425</name>
</gene>
<dbReference type="InterPro" id="IPR029044">
    <property type="entry name" value="Nucleotide-diphossugar_trans"/>
</dbReference>
<reference evidence="2 3" key="1">
    <citation type="journal article" date="2013" name="Genome Announc.">
        <title>Genome of the haloarchaeon Natronomonas moolapensis, a neutrophilic member of a previously haloalkaliphilic genus.</title>
        <authorList>
            <person name="Dyall-Smith M.L."/>
            <person name="Pfeiffer F."/>
            <person name="Oberwinkler T."/>
            <person name="Klee K."/>
            <person name="Rampp M."/>
            <person name="Palm P."/>
            <person name="Gross K."/>
            <person name="Schuster S.C."/>
            <person name="Oesterhelt D."/>
        </authorList>
    </citation>
    <scope>NUCLEOTIDE SEQUENCE [LARGE SCALE GENOMIC DNA]</scope>
    <source>
        <strain evidence="3">DSM 18674 / JCM 14361 / 8.8.11</strain>
    </source>
</reference>
<dbReference type="PANTHER" id="PTHR42883">
    <property type="entry name" value="GLUCOSE-1-PHOSPHATE THYMIDYLTRANSFERASE"/>
    <property type="match status" value="1"/>
</dbReference>
<feature type="domain" description="Nucleotidyl transferase" evidence="1">
    <location>
        <begin position="2"/>
        <end position="236"/>
    </location>
</feature>
<dbReference type="Gene3D" id="2.160.10.10">
    <property type="entry name" value="Hexapeptide repeat proteins"/>
    <property type="match status" value="1"/>
</dbReference>
<dbReference type="SUPFAM" id="SSF53448">
    <property type="entry name" value="Nucleotide-diphospho-sugar transferases"/>
    <property type="match status" value="1"/>
</dbReference>